<evidence type="ECO:0000313" key="2">
    <source>
        <dbReference type="Proteomes" id="UP001501536"/>
    </source>
</evidence>
<gene>
    <name evidence="1" type="ORF">GCM10022377_27270</name>
</gene>
<dbReference type="EMBL" id="BAABCJ010000007">
    <property type="protein sequence ID" value="GAA3712273.1"/>
    <property type="molecule type" value="Genomic_DNA"/>
</dbReference>
<dbReference type="Proteomes" id="UP001501536">
    <property type="component" value="Unassembled WGS sequence"/>
</dbReference>
<keyword evidence="2" id="KW-1185">Reference proteome</keyword>
<proteinExistence type="predicted"/>
<sequence length="66" mass="7163">MAGETPAACATSRRVTVCIPGSFAREVNVCNRFHGIDYTSVAQLSRVVKDGESVPIPPWARRFRAG</sequence>
<evidence type="ECO:0000313" key="1">
    <source>
        <dbReference type="EMBL" id="GAA3712273.1"/>
    </source>
</evidence>
<comment type="caution">
    <text evidence="1">The sequence shown here is derived from an EMBL/GenBank/DDBJ whole genome shotgun (WGS) entry which is preliminary data.</text>
</comment>
<reference evidence="2" key="1">
    <citation type="journal article" date="2019" name="Int. J. Syst. Evol. Microbiol.">
        <title>The Global Catalogue of Microorganisms (GCM) 10K type strain sequencing project: providing services to taxonomists for standard genome sequencing and annotation.</title>
        <authorList>
            <consortium name="The Broad Institute Genomics Platform"/>
            <consortium name="The Broad Institute Genome Sequencing Center for Infectious Disease"/>
            <person name="Wu L."/>
            <person name="Ma J."/>
        </authorList>
    </citation>
    <scope>NUCLEOTIDE SEQUENCE [LARGE SCALE GENOMIC DNA]</scope>
    <source>
        <strain evidence="2">JCM 16961</strain>
    </source>
</reference>
<protein>
    <submittedName>
        <fullName evidence="1">Uncharacterized protein</fullName>
    </submittedName>
</protein>
<organism evidence="1 2">
    <name type="scientific">Zhihengliuella alba</name>
    <dbReference type="NCBI Taxonomy" id="547018"/>
    <lineage>
        <taxon>Bacteria</taxon>
        <taxon>Bacillati</taxon>
        <taxon>Actinomycetota</taxon>
        <taxon>Actinomycetes</taxon>
        <taxon>Micrococcales</taxon>
        <taxon>Micrococcaceae</taxon>
        <taxon>Zhihengliuella</taxon>
    </lineage>
</organism>
<accession>A0ABP7E4U9</accession>
<name>A0ABP7E4U9_9MICC</name>